<keyword evidence="2" id="KW-1185">Reference proteome</keyword>
<reference evidence="1 2" key="1">
    <citation type="journal article" date="2020" name="ISME J.">
        <title>Uncovering the hidden diversity of litter-decomposition mechanisms in mushroom-forming fungi.</title>
        <authorList>
            <person name="Floudas D."/>
            <person name="Bentzer J."/>
            <person name="Ahren D."/>
            <person name="Johansson T."/>
            <person name="Persson P."/>
            <person name="Tunlid A."/>
        </authorList>
    </citation>
    <scope>NUCLEOTIDE SEQUENCE [LARGE SCALE GENOMIC DNA]</scope>
    <source>
        <strain evidence="1 2">CBS 406.79</strain>
    </source>
</reference>
<comment type="caution">
    <text evidence="1">The sequence shown here is derived from an EMBL/GenBank/DDBJ whole genome shotgun (WGS) entry which is preliminary data.</text>
</comment>
<name>A0A8H5HV24_9AGAR</name>
<evidence type="ECO:0000313" key="1">
    <source>
        <dbReference type="EMBL" id="KAF5389824.1"/>
    </source>
</evidence>
<dbReference type="AlphaFoldDB" id="A0A8H5HV24"/>
<dbReference type="Proteomes" id="UP000518752">
    <property type="component" value="Unassembled WGS sequence"/>
</dbReference>
<accession>A0A8H5HV24</accession>
<proteinExistence type="predicted"/>
<dbReference type="EMBL" id="JAACJN010000019">
    <property type="protein sequence ID" value="KAF5389824.1"/>
    <property type="molecule type" value="Genomic_DNA"/>
</dbReference>
<dbReference type="OrthoDB" id="431557at2759"/>
<sequence length="101" mass="11500">MHPSVRIFAERVHTPLIRFLGKRSWPTNPGAPHAHPFAPSEYQTKNYAQSQSNPVSKTKSSNVNVFQEFWDAPERFWKPRVHELDESEIDAILSGGASLRS</sequence>
<protein>
    <submittedName>
        <fullName evidence="1">Uncharacterized protein</fullName>
    </submittedName>
</protein>
<gene>
    <name evidence="1" type="ORF">D9757_003588</name>
</gene>
<evidence type="ECO:0000313" key="2">
    <source>
        <dbReference type="Proteomes" id="UP000518752"/>
    </source>
</evidence>
<organism evidence="1 2">
    <name type="scientific">Collybiopsis confluens</name>
    <dbReference type="NCBI Taxonomy" id="2823264"/>
    <lineage>
        <taxon>Eukaryota</taxon>
        <taxon>Fungi</taxon>
        <taxon>Dikarya</taxon>
        <taxon>Basidiomycota</taxon>
        <taxon>Agaricomycotina</taxon>
        <taxon>Agaricomycetes</taxon>
        <taxon>Agaricomycetidae</taxon>
        <taxon>Agaricales</taxon>
        <taxon>Marasmiineae</taxon>
        <taxon>Omphalotaceae</taxon>
        <taxon>Collybiopsis</taxon>
    </lineage>
</organism>